<dbReference type="RefSeq" id="WP_139209929.1">
    <property type="nucleotide sequence ID" value="NZ_FOFA01000008.1"/>
</dbReference>
<dbReference type="EMBL" id="FOFA01000008">
    <property type="protein sequence ID" value="SER06140.1"/>
    <property type="molecule type" value="Genomic_DNA"/>
</dbReference>
<gene>
    <name evidence="2" type="ORF">SAMN05421756_108143</name>
</gene>
<name>A0A1H9L440_9ACTN</name>
<dbReference type="InterPro" id="IPR001509">
    <property type="entry name" value="Epimerase_deHydtase"/>
</dbReference>
<dbReference type="STRING" id="1036181.SAMN05421756_108143"/>
<dbReference type="Gene3D" id="3.40.50.720">
    <property type="entry name" value="NAD(P)-binding Rossmann-like Domain"/>
    <property type="match status" value="1"/>
</dbReference>
<dbReference type="OrthoDB" id="7941246at2"/>
<dbReference type="Pfam" id="PF01370">
    <property type="entry name" value="Epimerase"/>
    <property type="match status" value="1"/>
</dbReference>
<reference evidence="3" key="1">
    <citation type="submission" date="2016-10" db="EMBL/GenBank/DDBJ databases">
        <authorList>
            <person name="Varghese N."/>
            <person name="Submissions S."/>
        </authorList>
    </citation>
    <scope>NUCLEOTIDE SEQUENCE [LARGE SCALE GENOMIC DNA]</scope>
    <source>
        <strain evidence="3">CGMCC 4.6856</strain>
    </source>
</reference>
<dbReference type="AlphaFoldDB" id="A0A1H9L440"/>
<dbReference type="Proteomes" id="UP000198504">
    <property type="component" value="Unassembled WGS sequence"/>
</dbReference>
<keyword evidence="3" id="KW-1185">Reference proteome</keyword>
<dbReference type="SUPFAM" id="SSF51735">
    <property type="entry name" value="NAD(P)-binding Rossmann-fold domains"/>
    <property type="match status" value="1"/>
</dbReference>
<evidence type="ECO:0000313" key="3">
    <source>
        <dbReference type="Proteomes" id="UP000198504"/>
    </source>
</evidence>
<evidence type="ECO:0000313" key="2">
    <source>
        <dbReference type="EMBL" id="SER06140.1"/>
    </source>
</evidence>
<accession>A0A1H9L440</accession>
<organism evidence="2 3">
    <name type="scientific">Microlunatus flavus</name>
    <dbReference type="NCBI Taxonomy" id="1036181"/>
    <lineage>
        <taxon>Bacteria</taxon>
        <taxon>Bacillati</taxon>
        <taxon>Actinomycetota</taxon>
        <taxon>Actinomycetes</taxon>
        <taxon>Propionibacteriales</taxon>
        <taxon>Propionibacteriaceae</taxon>
        <taxon>Microlunatus</taxon>
    </lineage>
</organism>
<evidence type="ECO:0000259" key="1">
    <source>
        <dbReference type="Pfam" id="PF01370"/>
    </source>
</evidence>
<protein>
    <submittedName>
        <fullName evidence="2">2'-hydroxyisoflavone reductase</fullName>
    </submittedName>
</protein>
<dbReference type="InterPro" id="IPR036291">
    <property type="entry name" value="NAD(P)-bd_dom_sf"/>
</dbReference>
<proteinExistence type="predicted"/>
<feature type="domain" description="NAD-dependent epimerase/dehydratase" evidence="1">
    <location>
        <begin position="4"/>
        <end position="41"/>
    </location>
</feature>
<sequence>MRLLVLGGGGFLGYHVVTAALAAGHEVTVLSRSGTAPVEGVDVVTGDRQGDLSGLRGREWDAAFDTFNDTDDGAPAIAATAGLLAGSVGTYGYVSGMSVYAPTGPDVPDETAPVRTAGLETDRLQERSLAKLAGEAAVRERFGEQSFFPRVGIMVGPRSTRYTYWPVRIAGAVNGSLGQTVLVAGDLDRPVQYSDARSIAAWCVRMLAEGRGGTYNTVGPGRPDTLRAVLDACAVAAGAGSLDDLDTVVAPEDLMRRKLLGIDEEERPLWFPEDQIPQLAIDSSKALAAGLTFSTPLELATDTLAWARDADEAALTDGTFARLEPALVDLVGRH</sequence>